<evidence type="ECO:0000256" key="1">
    <source>
        <dbReference type="SAM" id="Phobius"/>
    </source>
</evidence>
<dbReference type="Proteomes" id="UP000266328">
    <property type="component" value="Unassembled WGS sequence"/>
</dbReference>
<comment type="caution">
    <text evidence="2">The sequence shown here is derived from an EMBL/GenBank/DDBJ whole genome shotgun (WGS) entry which is preliminary data.</text>
</comment>
<proteinExistence type="predicted"/>
<dbReference type="OrthoDB" id="7357340at2"/>
<gene>
    <name evidence="2" type="ORF">SMC7_03020</name>
</gene>
<reference evidence="2 3" key="1">
    <citation type="submission" date="2018-09" db="EMBL/GenBank/DDBJ databases">
        <title>Discovery and Ecogenomic Context for Candidatus Cryosericales, a Global Caldiserica Order Active in Thawing Permafrost.</title>
        <authorList>
            <person name="Martinez M.A."/>
            <person name="Woodcroft B.J."/>
            <person name="Ignacio Espinoza J.C."/>
            <person name="Zayed A."/>
            <person name="Singleton C.M."/>
            <person name="Boyd J."/>
            <person name="Li Y.-F."/>
            <person name="Purvine S."/>
            <person name="Maughan H."/>
            <person name="Hodgkins S.B."/>
            <person name="Anderson D."/>
            <person name="Sederholm M."/>
            <person name="Temperton B."/>
            <person name="Saleska S.R."/>
            <person name="Tyson G.W."/>
            <person name="Rich V.I."/>
        </authorList>
    </citation>
    <scope>NUCLEOTIDE SEQUENCE [LARGE SCALE GENOMIC DNA]</scope>
    <source>
        <strain evidence="2 3">SMC7</strain>
    </source>
</reference>
<evidence type="ECO:0000313" key="2">
    <source>
        <dbReference type="EMBL" id="RIE06297.1"/>
    </source>
</evidence>
<sequence>MEQQTNGTLNNDLVFGILCYLGILWIIPLLANKKNEFFRLHLAQGLVVLVLEVILAVLGRIPLIRFVAGWFWFLPGLISALAIIKMLTGDTMYHLPVVYDISRSFKF</sequence>
<keyword evidence="1" id="KW-1133">Transmembrane helix</keyword>
<evidence type="ECO:0008006" key="4">
    <source>
        <dbReference type="Google" id="ProtNLM"/>
    </source>
</evidence>
<feature type="transmembrane region" description="Helical" evidence="1">
    <location>
        <begin position="38"/>
        <end position="58"/>
    </location>
</feature>
<keyword evidence="1" id="KW-0472">Membrane</keyword>
<dbReference type="EMBL" id="QXIS01000016">
    <property type="protein sequence ID" value="RIE06297.1"/>
    <property type="molecule type" value="Genomic_DNA"/>
</dbReference>
<keyword evidence="3" id="KW-1185">Reference proteome</keyword>
<keyword evidence="1" id="KW-0812">Transmembrane</keyword>
<dbReference type="RefSeq" id="WP_119088899.1">
    <property type="nucleotide sequence ID" value="NZ_QXIS01000016.1"/>
</dbReference>
<name>A0A398D2A2_9BACT</name>
<feature type="transmembrane region" description="Helical" evidence="1">
    <location>
        <begin position="13"/>
        <end position="31"/>
    </location>
</feature>
<feature type="transmembrane region" description="Helical" evidence="1">
    <location>
        <begin position="64"/>
        <end position="84"/>
    </location>
</feature>
<protein>
    <recommendedName>
        <fullName evidence="4">DUF4870 domain-containing protein</fullName>
    </recommendedName>
</protein>
<organism evidence="2 3">
    <name type="scientific">Candidatus Cryosericum terrychapinii</name>
    <dbReference type="NCBI Taxonomy" id="2290919"/>
    <lineage>
        <taxon>Bacteria</taxon>
        <taxon>Pseudomonadati</taxon>
        <taxon>Caldisericota/Cryosericota group</taxon>
        <taxon>Candidatus Cryosericota</taxon>
        <taxon>Candidatus Cryosericia</taxon>
        <taxon>Candidatus Cryosericales</taxon>
        <taxon>Candidatus Cryosericaceae</taxon>
        <taxon>Candidatus Cryosericum</taxon>
    </lineage>
</organism>
<dbReference type="AlphaFoldDB" id="A0A398D2A2"/>
<accession>A0A398D2A2</accession>
<evidence type="ECO:0000313" key="3">
    <source>
        <dbReference type="Proteomes" id="UP000266328"/>
    </source>
</evidence>